<organism evidence="1 2">
    <name type="scientific">Bradyrhizobium erythrophlei</name>
    <dbReference type="NCBI Taxonomy" id="1437360"/>
    <lineage>
        <taxon>Bacteria</taxon>
        <taxon>Pseudomonadati</taxon>
        <taxon>Pseudomonadota</taxon>
        <taxon>Alphaproteobacteria</taxon>
        <taxon>Hyphomicrobiales</taxon>
        <taxon>Nitrobacteraceae</taxon>
        <taxon>Bradyrhizobium</taxon>
    </lineage>
</organism>
<dbReference type="Proteomes" id="UP000189796">
    <property type="component" value="Chromosome I"/>
</dbReference>
<accession>A0A1M5WSY2</accession>
<evidence type="ECO:0000313" key="2">
    <source>
        <dbReference type="Proteomes" id="UP000189796"/>
    </source>
</evidence>
<reference evidence="1 2" key="1">
    <citation type="submission" date="2016-11" db="EMBL/GenBank/DDBJ databases">
        <authorList>
            <person name="Jaros S."/>
            <person name="Januszkiewicz K."/>
            <person name="Wedrychowicz H."/>
        </authorList>
    </citation>
    <scope>NUCLEOTIDE SEQUENCE [LARGE SCALE GENOMIC DNA]</scope>
    <source>
        <strain evidence="1 2">GAS138</strain>
    </source>
</reference>
<evidence type="ECO:0000313" key="1">
    <source>
        <dbReference type="EMBL" id="SHH90224.1"/>
    </source>
</evidence>
<sequence length="235" mass="27025">MRDTLAKQIVELSYEFGENGIILTSRPDGPFGSWSEFHVAKMEAFNKKQVTSLVSKMDYVQQITTERPNDSVVDLLADINRDRFERKFLAPRIREFRNDLEAIDIAKNPVTAFKLFYITFSFHERVIASWTVGEGNFRPKWHYLLRFVERDSSFAGRHKMLNSFNWGDHFSKVHAEVTEDEVGHELAEVSDRSLSATPMVEYLQALKFAAIAMDSRLQATAANQQRLVSSALLKK</sequence>
<proteinExistence type="predicted"/>
<protein>
    <submittedName>
        <fullName evidence="1">Uncharacterized protein</fullName>
    </submittedName>
</protein>
<gene>
    <name evidence="1" type="ORF">SAMN05443248_6755</name>
</gene>
<dbReference type="AlphaFoldDB" id="A0A1M5WSY2"/>
<dbReference type="EMBL" id="LT670817">
    <property type="protein sequence ID" value="SHH90224.1"/>
    <property type="molecule type" value="Genomic_DNA"/>
</dbReference>
<name>A0A1M5WSY2_9BRAD</name>